<dbReference type="EMBL" id="JAFNEN010001324">
    <property type="protein sequence ID" value="KAG8174096.1"/>
    <property type="molecule type" value="Genomic_DNA"/>
</dbReference>
<reference evidence="1 2" key="1">
    <citation type="journal article" date="2022" name="Nat. Ecol. Evol.">
        <title>A masculinizing supergene underlies an exaggerated male reproductive morph in a spider.</title>
        <authorList>
            <person name="Hendrickx F."/>
            <person name="De Corte Z."/>
            <person name="Sonet G."/>
            <person name="Van Belleghem S.M."/>
            <person name="Kostlbacher S."/>
            <person name="Vangestel C."/>
        </authorList>
    </citation>
    <scope>NUCLEOTIDE SEQUENCE [LARGE SCALE GENOMIC DNA]</scope>
    <source>
        <strain evidence="1">W744_W776</strain>
    </source>
</reference>
<accession>A0AAV6TQT8</accession>
<evidence type="ECO:0000313" key="2">
    <source>
        <dbReference type="Proteomes" id="UP000827092"/>
    </source>
</evidence>
<name>A0AAV6TQT8_9ARAC</name>
<keyword evidence="2" id="KW-1185">Reference proteome</keyword>
<protein>
    <submittedName>
        <fullName evidence="1">Uncharacterized protein</fullName>
    </submittedName>
</protein>
<dbReference type="Proteomes" id="UP000827092">
    <property type="component" value="Unassembled WGS sequence"/>
</dbReference>
<comment type="caution">
    <text evidence="1">The sequence shown here is derived from an EMBL/GenBank/DDBJ whole genome shotgun (WGS) entry which is preliminary data.</text>
</comment>
<dbReference type="AlphaFoldDB" id="A0AAV6TQT8"/>
<proteinExistence type="predicted"/>
<sequence>MNTSNYLDFIEECWTDPDSRGTFMTYPDFEDVWLEDDKRVIIKGNHFNLINSEDNFQILLNEVHVK</sequence>
<organism evidence="1 2">
    <name type="scientific">Oedothorax gibbosus</name>
    <dbReference type="NCBI Taxonomy" id="931172"/>
    <lineage>
        <taxon>Eukaryota</taxon>
        <taxon>Metazoa</taxon>
        <taxon>Ecdysozoa</taxon>
        <taxon>Arthropoda</taxon>
        <taxon>Chelicerata</taxon>
        <taxon>Arachnida</taxon>
        <taxon>Araneae</taxon>
        <taxon>Araneomorphae</taxon>
        <taxon>Entelegynae</taxon>
        <taxon>Araneoidea</taxon>
        <taxon>Linyphiidae</taxon>
        <taxon>Erigoninae</taxon>
        <taxon>Oedothorax</taxon>
    </lineage>
</organism>
<evidence type="ECO:0000313" key="1">
    <source>
        <dbReference type="EMBL" id="KAG8174096.1"/>
    </source>
</evidence>
<gene>
    <name evidence="1" type="ORF">JTE90_027467</name>
</gene>